<dbReference type="EMBL" id="JAAIVJ010000001">
    <property type="protein sequence ID" value="NEY89000.1"/>
    <property type="molecule type" value="Genomic_DNA"/>
</dbReference>
<name>A0A6M0QNG9_9RHOB</name>
<dbReference type="InterPro" id="IPR001343">
    <property type="entry name" value="Hemolysn_Ca-bd"/>
</dbReference>
<dbReference type="Gene3D" id="2.60.120.380">
    <property type="match status" value="1"/>
</dbReference>
<dbReference type="CDD" id="cd12797">
    <property type="entry name" value="M23_peptidase"/>
    <property type="match status" value="1"/>
</dbReference>
<evidence type="ECO:0000259" key="4">
    <source>
        <dbReference type="Pfam" id="PF04151"/>
    </source>
</evidence>
<feature type="domain" description="Peptidase C-terminal archaeal/bacterial" evidence="4">
    <location>
        <begin position="216"/>
        <end position="278"/>
    </location>
</feature>
<evidence type="ECO:0000256" key="1">
    <source>
        <dbReference type="ARBA" id="ARBA00004613"/>
    </source>
</evidence>
<dbReference type="Gene3D" id="2.70.70.10">
    <property type="entry name" value="Glucose Permease (Domain IIA)"/>
    <property type="match status" value="1"/>
</dbReference>
<organism evidence="5 6">
    <name type="scientific">Tabrizicola oligotrophica</name>
    <dbReference type="NCBI Taxonomy" id="2710650"/>
    <lineage>
        <taxon>Bacteria</taxon>
        <taxon>Pseudomonadati</taxon>
        <taxon>Pseudomonadota</taxon>
        <taxon>Alphaproteobacteria</taxon>
        <taxon>Rhodobacterales</taxon>
        <taxon>Paracoccaceae</taxon>
        <taxon>Tabrizicola</taxon>
    </lineage>
</organism>
<dbReference type="Pfam" id="PF01551">
    <property type="entry name" value="Peptidase_M23"/>
    <property type="match status" value="1"/>
</dbReference>
<dbReference type="PRINTS" id="PR00313">
    <property type="entry name" value="CABNDNGRPT"/>
</dbReference>
<evidence type="ECO:0000313" key="6">
    <source>
        <dbReference type="Proteomes" id="UP000477782"/>
    </source>
</evidence>
<evidence type="ECO:0000256" key="2">
    <source>
        <dbReference type="ARBA" id="ARBA00022525"/>
    </source>
</evidence>
<comment type="caution">
    <text evidence="5">The sequence shown here is derived from an EMBL/GenBank/DDBJ whole genome shotgun (WGS) entry which is preliminary data.</text>
</comment>
<dbReference type="PANTHER" id="PTHR38340:SF1">
    <property type="entry name" value="S-LAYER PROTEIN"/>
    <property type="match status" value="1"/>
</dbReference>
<dbReference type="SUPFAM" id="SSF51120">
    <property type="entry name" value="beta-Roll"/>
    <property type="match status" value="1"/>
</dbReference>
<protein>
    <submittedName>
        <fullName evidence="5">Peptidoglycan DD-metalloendopeptidase family protein</fullName>
    </submittedName>
</protein>
<evidence type="ECO:0000259" key="3">
    <source>
        <dbReference type="Pfam" id="PF01551"/>
    </source>
</evidence>
<dbReference type="GO" id="GO:0005615">
    <property type="term" value="C:extracellular space"/>
    <property type="evidence" value="ECO:0007669"/>
    <property type="project" value="InterPro"/>
</dbReference>
<sequence length="444" mass="45231">MVQTLIRLPFLGATTVTQTVGGGYSHSGSQYYSYDFDLDFGQEILAVARGRVVAMSEVVVDGGSASYAGDPSLGPSSIGNFVTLEHEINGRTFYSSYFHLRQGSVPLSVGAVVEEGAVLGQVGNTGARSGTHLHFQVACSLVQWQAGLIADAAATTANATLAADLRFEGYDTISVLAAGSSVAAGAAGDIAANTGTGAVLALNSPGTGSIALARDMDWFRIEVQDGQSYVLTVDAAEGSGLDAYLRLYDADGALLAVDDDSGAGQNARLSFVANQTTDLFLSAAGDGSSLGAYTVRFTPKGVLRTGTDGADTLDGGLGADTLRGGSGNDRLSGHEAADRLFAGRGADALFGGTGADRLEGGLGRDTLAGGAGADIFVFRQGDGLDSLRDFQNGTDRIALSGVAGFAALAFSAGEGGLWLDYGAGSVFLHDVTLSQMDAGDFQFS</sequence>
<dbReference type="PANTHER" id="PTHR38340">
    <property type="entry name" value="S-LAYER PROTEIN"/>
    <property type="match status" value="1"/>
</dbReference>
<dbReference type="InterPro" id="IPR050557">
    <property type="entry name" value="RTX_toxin/Mannuronan_C5-epim"/>
</dbReference>
<dbReference type="InterPro" id="IPR016047">
    <property type="entry name" value="M23ase_b-sheet_dom"/>
</dbReference>
<comment type="subcellular location">
    <subcellularLocation>
        <location evidence="1">Secreted</location>
    </subcellularLocation>
</comment>
<proteinExistence type="predicted"/>
<keyword evidence="6" id="KW-1185">Reference proteome</keyword>
<dbReference type="Gene3D" id="2.150.10.10">
    <property type="entry name" value="Serralysin-like metalloprotease, C-terminal"/>
    <property type="match status" value="1"/>
</dbReference>
<dbReference type="InterPro" id="IPR011055">
    <property type="entry name" value="Dup_hybrid_motif"/>
</dbReference>
<dbReference type="RefSeq" id="WP_164623022.1">
    <property type="nucleotide sequence ID" value="NZ_JAAIVJ010000001.1"/>
</dbReference>
<reference evidence="5 6" key="1">
    <citation type="submission" date="2020-02" db="EMBL/GenBank/DDBJ databases">
        <authorList>
            <person name="Chen W.-M."/>
        </authorList>
    </citation>
    <scope>NUCLEOTIDE SEQUENCE [LARGE SCALE GENOMIC DNA]</scope>
    <source>
        <strain evidence="5 6">KMS-5</strain>
    </source>
</reference>
<dbReference type="InterPro" id="IPR018511">
    <property type="entry name" value="Hemolysin-typ_Ca-bd_CS"/>
</dbReference>
<gene>
    <name evidence="5" type="ORF">G4Z14_01700</name>
</gene>
<evidence type="ECO:0000313" key="5">
    <source>
        <dbReference type="EMBL" id="NEY89000.1"/>
    </source>
</evidence>
<feature type="domain" description="M23ase beta-sheet core" evidence="3">
    <location>
        <begin position="33"/>
        <end position="137"/>
    </location>
</feature>
<dbReference type="AlphaFoldDB" id="A0A6M0QNG9"/>
<dbReference type="InterPro" id="IPR007280">
    <property type="entry name" value="Peptidase_C_arc/bac"/>
</dbReference>
<dbReference type="GO" id="GO:0005509">
    <property type="term" value="F:calcium ion binding"/>
    <property type="evidence" value="ECO:0007669"/>
    <property type="project" value="InterPro"/>
</dbReference>
<keyword evidence="2" id="KW-0964">Secreted</keyword>
<accession>A0A6M0QNG9</accession>
<dbReference type="PROSITE" id="PS00330">
    <property type="entry name" value="HEMOLYSIN_CALCIUM"/>
    <property type="match status" value="3"/>
</dbReference>
<dbReference type="Proteomes" id="UP000477782">
    <property type="component" value="Unassembled WGS sequence"/>
</dbReference>
<dbReference type="Pfam" id="PF04151">
    <property type="entry name" value="PPC"/>
    <property type="match status" value="1"/>
</dbReference>
<dbReference type="Pfam" id="PF00353">
    <property type="entry name" value="HemolysinCabind"/>
    <property type="match status" value="2"/>
</dbReference>
<dbReference type="InterPro" id="IPR011049">
    <property type="entry name" value="Serralysin-like_metalloprot_C"/>
</dbReference>
<dbReference type="SUPFAM" id="SSF51261">
    <property type="entry name" value="Duplicated hybrid motif"/>
    <property type="match status" value="1"/>
</dbReference>